<sequence>MMRAIFFAGCLAALLGACTTTDQRIAGAAAGAGTGALIGGPIGAVAGGAIGAVSAPTVTRSVRRMRD</sequence>
<reference evidence="3 4" key="1">
    <citation type="submission" date="2023-09" db="EMBL/GenBank/DDBJ databases">
        <title>Whole genome shotgun sequencing (WGS) of Bosea sp. ZW T0_25, isolated from stored onions (Allium cepa).</title>
        <authorList>
            <person name="Stoll D.A."/>
            <person name="Huch M."/>
        </authorList>
    </citation>
    <scope>NUCLEOTIDE SEQUENCE [LARGE SCALE GENOMIC DNA]</scope>
    <source>
        <strain evidence="3 4">ZW T0_25</strain>
    </source>
</reference>
<keyword evidence="2" id="KW-0732">Signal</keyword>
<evidence type="ECO:0008006" key="5">
    <source>
        <dbReference type="Google" id="ProtNLM"/>
    </source>
</evidence>
<keyword evidence="1" id="KW-0472">Membrane</keyword>
<dbReference type="Proteomes" id="UP001254257">
    <property type="component" value="Unassembled WGS sequence"/>
</dbReference>
<keyword evidence="1" id="KW-0812">Transmembrane</keyword>
<name>A0ABU3SCV4_9HYPH</name>
<keyword evidence="1" id="KW-1133">Transmembrane helix</keyword>
<organism evidence="3 4">
    <name type="scientific">Bosea rubneri</name>
    <dbReference type="NCBI Taxonomy" id="3075434"/>
    <lineage>
        <taxon>Bacteria</taxon>
        <taxon>Pseudomonadati</taxon>
        <taxon>Pseudomonadota</taxon>
        <taxon>Alphaproteobacteria</taxon>
        <taxon>Hyphomicrobiales</taxon>
        <taxon>Boseaceae</taxon>
        <taxon>Bosea</taxon>
    </lineage>
</organism>
<proteinExistence type="predicted"/>
<feature type="transmembrane region" description="Helical" evidence="1">
    <location>
        <begin position="36"/>
        <end position="58"/>
    </location>
</feature>
<evidence type="ECO:0000256" key="1">
    <source>
        <dbReference type="SAM" id="Phobius"/>
    </source>
</evidence>
<evidence type="ECO:0000313" key="4">
    <source>
        <dbReference type="Proteomes" id="UP001254257"/>
    </source>
</evidence>
<dbReference type="RefSeq" id="WP_316020370.1">
    <property type="nucleotide sequence ID" value="NZ_JAWDID010000044.1"/>
</dbReference>
<protein>
    <recommendedName>
        <fullName evidence="5">YMGG-like Gly-zipper domain-containing protein</fullName>
    </recommendedName>
</protein>
<feature type="chain" id="PRO_5045135790" description="YMGG-like Gly-zipper domain-containing protein" evidence="2">
    <location>
        <begin position="18"/>
        <end position="67"/>
    </location>
</feature>
<dbReference type="EMBL" id="JAWDID010000044">
    <property type="protein sequence ID" value="MDU0342602.1"/>
    <property type="molecule type" value="Genomic_DNA"/>
</dbReference>
<evidence type="ECO:0000313" key="3">
    <source>
        <dbReference type="EMBL" id="MDU0342602.1"/>
    </source>
</evidence>
<keyword evidence="4" id="KW-1185">Reference proteome</keyword>
<dbReference type="PROSITE" id="PS51257">
    <property type="entry name" value="PROKAR_LIPOPROTEIN"/>
    <property type="match status" value="1"/>
</dbReference>
<comment type="caution">
    <text evidence="3">The sequence shown here is derived from an EMBL/GenBank/DDBJ whole genome shotgun (WGS) entry which is preliminary data.</text>
</comment>
<feature type="signal peptide" evidence="2">
    <location>
        <begin position="1"/>
        <end position="17"/>
    </location>
</feature>
<gene>
    <name evidence="3" type="ORF">RKE40_22115</name>
</gene>
<accession>A0ABU3SCV4</accession>
<evidence type="ECO:0000256" key="2">
    <source>
        <dbReference type="SAM" id="SignalP"/>
    </source>
</evidence>